<evidence type="ECO:0008006" key="5">
    <source>
        <dbReference type="Google" id="ProtNLM"/>
    </source>
</evidence>
<sequence>PAPFAAPFAAPAARGRRRLPRAGSFSVGVAEPGGASERTTRLLYRAIGIGGLFFAIMSVPPFLSQVHRPHINAAVAAWILVVGIPVVVAVLAQRAPLKLLRTLSIVEAVTYLFVLGFWMLVRAAPLGSSNDTPWILSLAGIAVVIVAIGSRSSVAWAYTITACVMSGIVRGFTTNEPRGVLVGVESGLYLLLLMSIFVGLTMATRRRAISIDLAAQAVRQVESARVAEIARKRERLTIDALVHDSVLSTLLIAGLGRAERAAISRQAQASLAELDALRHQSGPVTVSGAEFADRLVVLVTDLAPGATLRVALPDTMTLPTDAATALLGAVGEALRNSMASAGGPMRASVARRVELTALGGSGVGSVGSGGGVSGGGRLGSVGSGGGDSGSGDAGGLRLIVHDDGVGFNRQAVAAGRLGVAQSILGRMHALPGGHAAVRSRPGHGTTVTLAYEPKPAASVCPTEVAPESEPAAPACPAASIAESGPAAPACPADATPELEPEAANAPFRPAAPLTPPAAPPSRGLRALGAPGKARSPQLDPPASVAVPGNTLAPTLPFAGLLGLSPTMTRTMLVFFVLLHLLAAVSNAQSWRSLTLELITFLMVSFAAVWISRPARDPLPLVRTGLILAVCTVASTFVFLRAAPVTPVHTSAFWNLGAIIVILLVLVGRGRPVWAWTTYFALLTIAEIWAITGGLSPYAGLSLLIQHAGLLAAGSFFIFQLRRLAAALGGVTRDRLAFAAAEATLTAAVEEREAQFTRVNALARGVLERIAGSRPFSDVDRAEFLAVEATLRDAVRGRCLFVEPVITAARAARARGVEVTLLDDRGDAPAAEPAPA</sequence>
<keyword evidence="2" id="KW-1133">Transmembrane helix</keyword>
<feature type="transmembrane region" description="Helical" evidence="2">
    <location>
        <begin position="570"/>
        <end position="587"/>
    </location>
</feature>
<dbReference type="SUPFAM" id="SSF55874">
    <property type="entry name" value="ATPase domain of HSP90 chaperone/DNA topoisomerase II/histidine kinase"/>
    <property type="match status" value="1"/>
</dbReference>
<evidence type="ECO:0000256" key="2">
    <source>
        <dbReference type="SAM" id="Phobius"/>
    </source>
</evidence>
<comment type="caution">
    <text evidence="3">The sequence shown here is derived from an EMBL/GenBank/DDBJ whole genome shotgun (WGS) entry which is preliminary data.</text>
</comment>
<evidence type="ECO:0000313" key="4">
    <source>
        <dbReference type="Proteomes" id="UP000272015"/>
    </source>
</evidence>
<feature type="region of interest" description="Disordered" evidence="1">
    <location>
        <begin position="465"/>
        <end position="545"/>
    </location>
</feature>
<keyword evidence="4" id="KW-1185">Reference proteome</keyword>
<dbReference type="EMBL" id="QZVS01000011">
    <property type="protein sequence ID" value="RJT92606.1"/>
    <property type="molecule type" value="Genomic_DNA"/>
</dbReference>
<protein>
    <recommendedName>
        <fullName evidence="5">Histidine kinase/HSP90-like ATPase domain-containing protein</fullName>
    </recommendedName>
</protein>
<feature type="transmembrane region" description="Helical" evidence="2">
    <location>
        <begin position="623"/>
        <end position="641"/>
    </location>
</feature>
<keyword evidence="2" id="KW-0472">Membrane</keyword>
<dbReference type="OrthoDB" id="4881511at2"/>
<feature type="non-terminal residue" evidence="3">
    <location>
        <position position="835"/>
    </location>
</feature>
<dbReference type="AlphaFoldDB" id="A0A3A5N2Q5"/>
<proteinExistence type="predicted"/>
<feature type="compositionally biased region" description="Low complexity" evidence="1">
    <location>
        <begin position="465"/>
        <end position="495"/>
    </location>
</feature>
<feature type="non-terminal residue" evidence="3">
    <location>
        <position position="1"/>
    </location>
</feature>
<gene>
    <name evidence="3" type="ORF">D6T64_00095</name>
</gene>
<feature type="transmembrane region" description="Helical" evidence="2">
    <location>
        <begin position="593"/>
        <end position="611"/>
    </location>
</feature>
<dbReference type="Proteomes" id="UP000272015">
    <property type="component" value="Unassembled WGS sequence"/>
</dbReference>
<evidence type="ECO:0000256" key="1">
    <source>
        <dbReference type="SAM" id="MobiDB-lite"/>
    </source>
</evidence>
<feature type="transmembrane region" description="Helical" evidence="2">
    <location>
        <begin position="672"/>
        <end position="691"/>
    </location>
</feature>
<reference evidence="3 4" key="1">
    <citation type="submission" date="2018-09" db="EMBL/GenBank/DDBJ databases">
        <title>Novel species of Cryobacterium.</title>
        <authorList>
            <person name="Liu Q."/>
            <person name="Xin Y.-H."/>
        </authorList>
    </citation>
    <scope>NUCLEOTIDE SEQUENCE [LARGE SCALE GENOMIC DNA]</scope>
    <source>
        <strain evidence="3 4">Hh39</strain>
    </source>
</reference>
<dbReference type="InterPro" id="IPR036890">
    <property type="entry name" value="HATPase_C_sf"/>
</dbReference>
<feature type="region of interest" description="Disordered" evidence="1">
    <location>
        <begin position="369"/>
        <end position="389"/>
    </location>
</feature>
<feature type="transmembrane region" description="Helical" evidence="2">
    <location>
        <begin position="697"/>
        <end position="718"/>
    </location>
</feature>
<feature type="transmembrane region" description="Helical" evidence="2">
    <location>
        <begin position="647"/>
        <end position="665"/>
    </location>
</feature>
<feature type="transmembrane region" description="Helical" evidence="2">
    <location>
        <begin position="75"/>
        <end position="92"/>
    </location>
</feature>
<name>A0A3A5N2Q5_9MICO</name>
<organism evidence="3 4">
    <name type="scientific">Cryobacterium melibiosiphilum</name>
    <dbReference type="NCBI Taxonomy" id="995039"/>
    <lineage>
        <taxon>Bacteria</taxon>
        <taxon>Bacillati</taxon>
        <taxon>Actinomycetota</taxon>
        <taxon>Actinomycetes</taxon>
        <taxon>Micrococcales</taxon>
        <taxon>Microbacteriaceae</taxon>
        <taxon>Cryobacterium</taxon>
    </lineage>
</organism>
<feature type="transmembrane region" description="Helical" evidence="2">
    <location>
        <begin position="99"/>
        <end position="120"/>
    </location>
</feature>
<dbReference type="RefSeq" id="WP_119970246.1">
    <property type="nucleotide sequence ID" value="NZ_QZVS01000011.1"/>
</dbReference>
<evidence type="ECO:0000313" key="3">
    <source>
        <dbReference type="EMBL" id="RJT92606.1"/>
    </source>
</evidence>
<keyword evidence="2" id="KW-0812">Transmembrane</keyword>
<feature type="transmembrane region" description="Helical" evidence="2">
    <location>
        <begin position="179"/>
        <end position="200"/>
    </location>
</feature>
<accession>A0A3A5N2Q5</accession>
<dbReference type="Gene3D" id="3.30.565.10">
    <property type="entry name" value="Histidine kinase-like ATPase, C-terminal domain"/>
    <property type="match status" value="1"/>
</dbReference>
<feature type="transmembrane region" description="Helical" evidence="2">
    <location>
        <begin position="42"/>
        <end position="63"/>
    </location>
</feature>
<feature type="transmembrane region" description="Helical" evidence="2">
    <location>
        <begin position="132"/>
        <end position="148"/>
    </location>
</feature>